<keyword evidence="2" id="KW-1185">Reference proteome</keyword>
<evidence type="ECO:0000313" key="1">
    <source>
        <dbReference type="EMBL" id="SEH02119.1"/>
    </source>
</evidence>
<dbReference type="RefSeq" id="WP_103963184.1">
    <property type="nucleotide sequence ID" value="NZ_FNVT01000024.1"/>
</dbReference>
<dbReference type="OrthoDB" id="4307068at2"/>
<dbReference type="EMBL" id="FNVT01000024">
    <property type="protein sequence ID" value="SEH02119.1"/>
    <property type="molecule type" value="Genomic_DNA"/>
</dbReference>
<dbReference type="Proteomes" id="UP000236732">
    <property type="component" value="Unassembled WGS sequence"/>
</dbReference>
<proteinExistence type="predicted"/>
<sequence>MDVDVRRDDDVEFCTAMGKIDQLGATLREPLGRRVVLDAESGVPLLPHSDIHLSEFQNYDPRHS</sequence>
<dbReference type="AlphaFoldDB" id="A0A1H6EZ32"/>
<protein>
    <submittedName>
        <fullName evidence="1">Uncharacterized protein</fullName>
    </submittedName>
</protein>
<accession>A0A1H6EZ32</accession>
<reference evidence="1 2" key="1">
    <citation type="submission" date="2016-10" db="EMBL/GenBank/DDBJ databases">
        <authorList>
            <person name="de Groot N.N."/>
        </authorList>
    </citation>
    <scope>NUCLEOTIDE SEQUENCE [LARGE SCALE GENOMIC DNA]</scope>
    <source>
        <strain evidence="1 2">CGMCC 4.7037</strain>
    </source>
</reference>
<name>A0A1H6EZ32_9ACTN</name>
<organism evidence="1 2">
    <name type="scientific">Nonomuraea solani</name>
    <dbReference type="NCBI Taxonomy" id="1144553"/>
    <lineage>
        <taxon>Bacteria</taxon>
        <taxon>Bacillati</taxon>
        <taxon>Actinomycetota</taxon>
        <taxon>Actinomycetes</taxon>
        <taxon>Streptosporangiales</taxon>
        <taxon>Streptosporangiaceae</taxon>
        <taxon>Nonomuraea</taxon>
    </lineage>
</organism>
<gene>
    <name evidence="1" type="ORF">SAMN05444920_12454</name>
</gene>
<evidence type="ECO:0000313" key="2">
    <source>
        <dbReference type="Proteomes" id="UP000236732"/>
    </source>
</evidence>